<evidence type="ECO:0000256" key="1">
    <source>
        <dbReference type="SAM" id="Phobius"/>
    </source>
</evidence>
<organism evidence="3 5">
    <name type="scientific">Prunus armeniaca</name>
    <name type="common">Apricot</name>
    <name type="synonym">Armeniaca vulgaris</name>
    <dbReference type="NCBI Taxonomy" id="36596"/>
    <lineage>
        <taxon>Eukaryota</taxon>
        <taxon>Viridiplantae</taxon>
        <taxon>Streptophyta</taxon>
        <taxon>Embryophyta</taxon>
        <taxon>Tracheophyta</taxon>
        <taxon>Spermatophyta</taxon>
        <taxon>Magnoliopsida</taxon>
        <taxon>eudicotyledons</taxon>
        <taxon>Gunneridae</taxon>
        <taxon>Pentapetalae</taxon>
        <taxon>rosids</taxon>
        <taxon>fabids</taxon>
        <taxon>Rosales</taxon>
        <taxon>Rosaceae</taxon>
        <taxon>Amygdaloideae</taxon>
        <taxon>Amygdaleae</taxon>
        <taxon>Prunus</taxon>
    </lineage>
</organism>
<keyword evidence="1" id="KW-1133">Transmembrane helix</keyword>
<keyword evidence="1" id="KW-0812">Transmembrane</keyword>
<reference evidence="5" key="1">
    <citation type="journal article" date="2020" name="Genome Biol.">
        <title>Gamete binning: chromosome-level and haplotype-resolved genome assembly enabled by high-throughput single-cell sequencing of gamete genomes.</title>
        <authorList>
            <person name="Campoy J.A."/>
            <person name="Sun H."/>
            <person name="Goel M."/>
            <person name="Jiao W.-B."/>
            <person name="Folz-Donahue K."/>
            <person name="Wang N."/>
            <person name="Rubio M."/>
            <person name="Liu C."/>
            <person name="Kukat C."/>
            <person name="Ruiz D."/>
            <person name="Huettel B."/>
            <person name="Schneeberger K."/>
        </authorList>
    </citation>
    <scope>NUCLEOTIDE SEQUENCE [LARGE SCALE GENOMIC DNA]</scope>
    <source>
        <strain evidence="5">cv. Rojo Pasion</strain>
    </source>
</reference>
<dbReference type="EMBL" id="CAEKKB010000001">
    <property type="protein sequence ID" value="CAB4293961.1"/>
    <property type="molecule type" value="Genomic_DNA"/>
</dbReference>
<sequence>MLIVVLGTVGAVGDGMSLSSSLMNNLRYGQSQQNNNHGINWKHEVAVGSRGGGVPLAVVAIAWVILVVAVVYWAGAGKGS</sequence>
<keyword evidence="1" id="KW-0472">Membrane</keyword>
<proteinExistence type="predicted"/>
<dbReference type="EMBL" id="CAEKDK010000001">
    <property type="protein sequence ID" value="CAB4263241.1"/>
    <property type="molecule type" value="Genomic_DNA"/>
</dbReference>
<reference evidence="3 4" key="2">
    <citation type="submission" date="2020-05" db="EMBL/GenBank/DDBJ databases">
        <authorList>
            <person name="Campoy J."/>
            <person name="Schneeberger K."/>
            <person name="Spophaly S."/>
        </authorList>
    </citation>
    <scope>NUCLEOTIDE SEQUENCE [LARGE SCALE GENOMIC DNA]</scope>
    <source>
        <strain evidence="3">PruArmRojPasFocal</strain>
    </source>
</reference>
<keyword evidence="5" id="KW-1185">Reference proteome</keyword>
<evidence type="ECO:0000313" key="5">
    <source>
        <dbReference type="Proteomes" id="UP000507245"/>
    </source>
</evidence>
<feature type="transmembrane region" description="Helical" evidence="1">
    <location>
        <begin position="53"/>
        <end position="74"/>
    </location>
</feature>
<name>A0A6J5W0W9_PRUAR</name>
<dbReference type="Proteomes" id="UP000507222">
    <property type="component" value="Unassembled WGS sequence"/>
</dbReference>
<evidence type="ECO:0000313" key="3">
    <source>
        <dbReference type="EMBL" id="CAB4293961.1"/>
    </source>
</evidence>
<dbReference type="AlphaFoldDB" id="A0A6J5W0W9"/>
<accession>A0A6J5W0W9</accession>
<dbReference type="Proteomes" id="UP000507245">
    <property type="component" value="Unassembled WGS sequence"/>
</dbReference>
<evidence type="ECO:0000313" key="4">
    <source>
        <dbReference type="Proteomes" id="UP000507222"/>
    </source>
</evidence>
<gene>
    <name evidence="2" type="ORF">CURHAP_LOCUS3237</name>
    <name evidence="3" type="ORF">ORAREDHAP_LOCUS3437</name>
</gene>
<protein>
    <submittedName>
        <fullName evidence="3">Uncharacterized protein</fullName>
    </submittedName>
</protein>
<evidence type="ECO:0000313" key="2">
    <source>
        <dbReference type="EMBL" id="CAB4263241.1"/>
    </source>
</evidence>